<gene>
    <name evidence="1" type="ORF">I79_004082</name>
</gene>
<dbReference type="EMBL" id="JH000108">
    <property type="protein sequence ID" value="EGW06442.1"/>
    <property type="molecule type" value="Genomic_DNA"/>
</dbReference>
<organism evidence="1 2">
    <name type="scientific">Cricetulus griseus</name>
    <name type="common">Chinese hamster</name>
    <name type="synonym">Cricetulus barabensis griseus</name>
    <dbReference type="NCBI Taxonomy" id="10029"/>
    <lineage>
        <taxon>Eukaryota</taxon>
        <taxon>Metazoa</taxon>
        <taxon>Chordata</taxon>
        <taxon>Craniata</taxon>
        <taxon>Vertebrata</taxon>
        <taxon>Euteleostomi</taxon>
        <taxon>Mammalia</taxon>
        <taxon>Eutheria</taxon>
        <taxon>Euarchontoglires</taxon>
        <taxon>Glires</taxon>
        <taxon>Rodentia</taxon>
        <taxon>Myomorpha</taxon>
        <taxon>Muroidea</taxon>
        <taxon>Cricetidae</taxon>
        <taxon>Cricetinae</taxon>
        <taxon>Cricetulus</taxon>
    </lineage>
</organism>
<dbReference type="Proteomes" id="UP000001075">
    <property type="component" value="Unassembled WGS sequence"/>
</dbReference>
<name>G3H1Q0_CRIGR</name>
<reference evidence="2" key="1">
    <citation type="journal article" date="2011" name="Nat. Biotechnol.">
        <title>The genomic sequence of the Chinese hamster ovary (CHO)-K1 cell line.</title>
        <authorList>
            <person name="Xu X."/>
            <person name="Nagarajan H."/>
            <person name="Lewis N.E."/>
            <person name="Pan S."/>
            <person name="Cai Z."/>
            <person name="Liu X."/>
            <person name="Chen W."/>
            <person name="Xie M."/>
            <person name="Wang W."/>
            <person name="Hammond S."/>
            <person name="Andersen M.R."/>
            <person name="Neff N."/>
            <person name="Passarelli B."/>
            <person name="Koh W."/>
            <person name="Fan H.C."/>
            <person name="Wang J."/>
            <person name="Gui Y."/>
            <person name="Lee K.H."/>
            <person name="Betenbaugh M.J."/>
            <person name="Quake S.R."/>
            <person name="Famili I."/>
            <person name="Palsson B.O."/>
            <person name="Wang J."/>
        </authorList>
    </citation>
    <scope>NUCLEOTIDE SEQUENCE [LARGE SCALE GENOMIC DNA]</scope>
    <source>
        <strain evidence="2">CHO K1 cell line</strain>
    </source>
</reference>
<accession>G3H1Q0</accession>
<dbReference type="AlphaFoldDB" id="G3H1Q0"/>
<sequence>MVACTCKLSILGSEAVKLLAPIQGFIVSSRTAWAKTQSLKHIKATHKNSVLQR</sequence>
<dbReference type="InParanoid" id="G3H1Q0"/>
<protein>
    <submittedName>
        <fullName evidence="1">Uncharacterized protein</fullName>
    </submittedName>
</protein>
<evidence type="ECO:0000313" key="2">
    <source>
        <dbReference type="Proteomes" id="UP000001075"/>
    </source>
</evidence>
<proteinExistence type="predicted"/>
<evidence type="ECO:0000313" key="1">
    <source>
        <dbReference type="EMBL" id="EGW06442.1"/>
    </source>
</evidence>